<accession>A0A5A9N4L3</accession>
<protein>
    <submittedName>
        <fullName evidence="1">Uncharacterized protein</fullName>
    </submittedName>
</protein>
<name>A0A5A9N4L3_9TELE</name>
<evidence type="ECO:0000313" key="1">
    <source>
        <dbReference type="EMBL" id="KAA0704095.1"/>
    </source>
</evidence>
<sequence>MFQLVTRPVVDEQDSHLITYTRNGFWAELSVTRNQKSEDPSRFCYPDFMSSWSLSWPLAKGSDFILVLLVELHHELPF</sequence>
<dbReference type="Proteomes" id="UP000324632">
    <property type="component" value="Chromosome 23"/>
</dbReference>
<dbReference type="EMBL" id="SOYY01000023">
    <property type="protein sequence ID" value="KAA0704095.1"/>
    <property type="molecule type" value="Genomic_DNA"/>
</dbReference>
<dbReference type="AlphaFoldDB" id="A0A5A9N4L3"/>
<organism evidence="1 2">
    <name type="scientific">Triplophysa tibetana</name>
    <dbReference type="NCBI Taxonomy" id="1572043"/>
    <lineage>
        <taxon>Eukaryota</taxon>
        <taxon>Metazoa</taxon>
        <taxon>Chordata</taxon>
        <taxon>Craniata</taxon>
        <taxon>Vertebrata</taxon>
        <taxon>Euteleostomi</taxon>
        <taxon>Actinopterygii</taxon>
        <taxon>Neopterygii</taxon>
        <taxon>Teleostei</taxon>
        <taxon>Ostariophysi</taxon>
        <taxon>Cypriniformes</taxon>
        <taxon>Nemacheilidae</taxon>
        <taxon>Triplophysa</taxon>
    </lineage>
</organism>
<gene>
    <name evidence="1" type="ORF">E1301_Tti000260</name>
</gene>
<comment type="caution">
    <text evidence="1">The sequence shown here is derived from an EMBL/GenBank/DDBJ whole genome shotgun (WGS) entry which is preliminary data.</text>
</comment>
<reference evidence="1 2" key="1">
    <citation type="journal article" date="2019" name="Mol. Ecol. Resour.">
        <title>Chromosome-level genome assembly of Triplophysa tibetana, a fish adapted to the harsh high-altitude environment of the Tibetan Plateau.</title>
        <authorList>
            <person name="Yang X."/>
            <person name="Liu H."/>
            <person name="Ma Z."/>
            <person name="Zou Y."/>
            <person name="Zou M."/>
            <person name="Mao Y."/>
            <person name="Li X."/>
            <person name="Wang H."/>
            <person name="Chen T."/>
            <person name="Wang W."/>
            <person name="Yang R."/>
        </authorList>
    </citation>
    <scope>NUCLEOTIDE SEQUENCE [LARGE SCALE GENOMIC DNA]</scope>
    <source>
        <strain evidence="1">TTIB1903HZAU</strain>
        <tissue evidence="1">Muscle</tissue>
    </source>
</reference>
<keyword evidence="2" id="KW-1185">Reference proteome</keyword>
<evidence type="ECO:0000313" key="2">
    <source>
        <dbReference type="Proteomes" id="UP000324632"/>
    </source>
</evidence>
<proteinExistence type="predicted"/>